<dbReference type="Ensembl" id="ENSCVAT00000032797.1">
    <property type="protein sequence ID" value="ENSCVAP00000018625.1"/>
    <property type="gene ID" value="ENSCVAG00000021950.1"/>
</dbReference>
<dbReference type="PANTHER" id="PTHR11416">
    <property type="entry name" value="PRO-OPIOMELANOCORTIN"/>
    <property type="match status" value="1"/>
</dbReference>
<evidence type="ECO:0000313" key="9">
    <source>
        <dbReference type="Ensembl" id="ENSCVAP00000018625.1"/>
    </source>
</evidence>
<dbReference type="InterPro" id="IPR050878">
    <property type="entry name" value="POMC-derived_peptides"/>
</dbReference>
<keyword evidence="5" id="KW-0165">Cleavage on pair of basic residues</keyword>
<dbReference type="GO" id="GO:0005576">
    <property type="term" value="C:extracellular region"/>
    <property type="evidence" value="ECO:0007669"/>
    <property type="project" value="UniProtKB-SubCell"/>
</dbReference>
<proteinExistence type="inferred from homology"/>
<comment type="function">
    <text evidence="1">Stimulates the adrenal glands to release cortisol.</text>
</comment>
<comment type="subcellular location">
    <subcellularLocation>
        <location evidence="2">Secreted</location>
    </subcellularLocation>
</comment>
<feature type="domain" description="Pro-opiomelanocortin/corticotropin ACTH central region" evidence="8">
    <location>
        <begin position="174"/>
        <end position="210"/>
    </location>
</feature>
<keyword evidence="10" id="KW-1185">Reference proteome</keyword>
<dbReference type="AlphaFoldDB" id="A0A3Q2G5X4"/>
<evidence type="ECO:0000256" key="5">
    <source>
        <dbReference type="ARBA" id="ARBA00022685"/>
    </source>
</evidence>
<name>A0A3Q2G5X4_CYPVA</name>
<organism evidence="9 10">
    <name type="scientific">Cyprinodon variegatus</name>
    <name type="common">Sheepshead minnow</name>
    <dbReference type="NCBI Taxonomy" id="28743"/>
    <lineage>
        <taxon>Eukaryota</taxon>
        <taxon>Metazoa</taxon>
        <taxon>Chordata</taxon>
        <taxon>Craniata</taxon>
        <taxon>Vertebrata</taxon>
        <taxon>Euteleostomi</taxon>
        <taxon>Actinopterygii</taxon>
        <taxon>Neopterygii</taxon>
        <taxon>Teleostei</taxon>
        <taxon>Neoteleostei</taxon>
        <taxon>Acanthomorphata</taxon>
        <taxon>Ovalentaria</taxon>
        <taxon>Atherinomorphae</taxon>
        <taxon>Cyprinodontiformes</taxon>
        <taxon>Cyprinodontidae</taxon>
        <taxon>Cyprinodon</taxon>
    </lineage>
</organism>
<sequence length="234" mass="26677">MLHQRWLFMILIGCMCSSGSGSVCLESSTCNDRTDEDKIQDCLHLCTSSIESEIKPLGVKDDLLLSIILSTLASKDKAAEDDLDAHDDQRRSYAMEHFRWGKPFGRKRRPVKVFPSDVDEDAFPLRARRQVSWNKAETKDGVVKGNSKNLHLLRSRPRFRSQTPQGLPERKAETYKMSHFRWGSPPASKPNGGLKKLWDEKPRGKIAKLLKNILEKDVKIMSFKGSQCRSHPQI</sequence>
<dbReference type="Proteomes" id="UP000265020">
    <property type="component" value="Unassembled WGS sequence"/>
</dbReference>
<evidence type="ECO:0000256" key="1">
    <source>
        <dbReference type="ARBA" id="ARBA00002965"/>
    </source>
</evidence>
<evidence type="ECO:0000313" key="10">
    <source>
        <dbReference type="Proteomes" id="UP000265020"/>
    </source>
</evidence>
<feature type="domain" description="Pro-opiomelanocortin/corticotropin ACTH central region" evidence="8">
    <location>
        <begin position="92"/>
        <end position="127"/>
    </location>
</feature>
<protein>
    <submittedName>
        <fullName evidence="9">Pro-opiomelanocortin-like</fullName>
    </submittedName>
</protein>
<dbReference type="InterPro" id="IPR013531">
    <property type="entry name" value="Mcrtin_ACTH_cent"/>
</dbReference>
<reference evidence="9" key="2">
    <citation type="submission" date="2025-09" db="UniProtKB">
        <authorList>
            <consortium name="Ensembl"/>
        </authorList>
    </citation>
    <scope>IDENTIFICATION</scope>
</reference>
<evidence type="ECO:0000256" key="4">
    <source>
        <dbReference type="ARBA" id="ARBA00022525"/>
    </source>
</evidence>
<feature type="chain" id="PRO_5018640290" evidence="7">
    <location>
        <begin position="22"/>
        <end position="234"/>
    </location>
</feature>
<dbReference type="SMART" id="SM01363">
    <property type="entry name" value="ACTH_domain"/>
    <property type="match status" value="2"/>
</dbReference>
<comment type="similarity">
    <text evidence="3">Belongs to the POMC family.</text>
</comment>
<dbReference type="InterPro" id="IPR001941">
    <property type="entry name" value="PMOC"/>
</dbReference>
<accession>A0A3Q2G5X4</accession>
<evidence type="ECO:0000256" key="2">
    <source>
        <dbReference type="ARBA" id="ARBA00004613"/>
    </source>
</evidence>
<dbReference type="Pfam" id="PF00976">
    <property type="entry name" value="ACTH_domain"/>
    <property type="match status" value="2"/>
</dbReference>
<feature type="signal peptide" evidence="7">
    <location>
        <begin position="1"/>
        <end position="21"/>
    </location>
</feature>
<keyword evidence="6" id="KW-0372">Hormone</keyword>
<dbReference type="GO" id="GO:0007218">
    <property type="term" value="P:neuropeptide signaling pathway"/>
    <property type="evidence" value="ECO:0007669"/>
    <property type="project" value="TreeGrafter"/>
</dbReference>
<reference evidence="9" key="1">
    <citation type="submission" date="2025-08" db="UniProtKB">
        <authorList>
            <consortium name="Ensembl"/>
        </authorList>
    </citation>
    <scope>IDENTIFICATION</scope>
</reference>
<keyword evidence="4" id="KW-0964">Secreted</keyword>
<dbReference type="PANTHER" id="PTHR11416:SF7">
    <property type="entry name" value="PRO-OPIOMELANOCORTIN"/>
    <property type="match status" value="1"/>
</dbReference>
<evidence type="ECO:0000256" key="3">
    <source>
        <dbReference type="ARBA" id="ARBA00005832"/>
    </source>
</evidence>
<evidence type="ECO:0000259" key="8">
    <source>
        <dbReference type="SMART" id="SM01363"/>
    </source>
</evidence>
<keyword evidence="7" id="KW-0732">Signal</keyword>
<evidence type="ECO:0000256" key="6">
    <source>
        <dbReference type="ARBA" id="ARBA00022702"/>
    </source>
</evidence>
<dbReference type="PRINTS" id="PR00383">
    <property type="entry name" value="MELANOCORTIN"/>
</dbReference>
<evidence type="ECO:0000256" key="7">
    <source>
        <dbReference type="SAM" id="SignalP"/>
    </source>
</evidence>
<dbReference type="GeneTree" id="ENSGT00390000016811"/>
<dbReference type="GO" id="GO:0005184">
    <property type="term" value="F:neuropeptide hormone activity"/>
    <property type="evidence" value="ECO:0007669"/>
    <property type="project" value="TreeGrafter"/>
</dbReference>